<sequence>MTRLEISGLSTGYFRQRPCLRDVNLNVDQGELLCLLGPNGAGKTTLLLALAGLIPTFGGTVRIDGHQVRSGHPRSSVSSGLVLVPDDRALFRRLSTEQNLRLAVRERGSRTVGVEQVLEYFPALRKRLKIDAGRLSGGEQQMLAIGRAIVQRPKVLLIDELSMGLAPVIVEEILPVLRRLAETDGTAVILVEQHVHVALRVADRAAVLVHGELVLEDSARTLLDHPDRVERAYLGQGLAASGRSAPGG</sequence>
<evidence type="ECO:0000313" key="8">
    <source>
        <dbReference type="Proteomes" id="UP000008363"/>
    </source>
</evidence>
<dbReference type="PANTHER" id="PTHR43820:SF4">
    <property type="entry name" value="HIGH-AFFINITY BRANCHED-CHAIN AMINO ACID TRANSPORT ATP-BINDING PROTEIN LIVF"/>
    <property type="match status" value="1"/>
</dbReference>
<dbReference type="GO" id="GO:0015807">
    <property type="term" value="P:L-amino acid transport"/>
    <property type="evidence" value="ECO:0007669"/>
    <property type="project" value="TreeGrafter"/>
</dbReference>
<evidence type="ECO:0000256" key="3">
    <source>
        <dbReference type="ARBA" id="ARBA00022741"/>
    </source>
</evidence>
<dbReference type="AlphaFoldDB" id="K6V5D3"/>
<gene>
    <name evidence="7" type="ORF">GORHZ_131_00100</name>
</gene>
<evidence type="ECO:0000256" key="5">
    <source>
        <dbReference type="ARBA" id="ARBA00022970"/>
    </source>
</evidence>
<dbReference type="Gene3D" id="3.40.50.300">
    <property type="entry name" value="P-loop containing nucleotide triphosphate hydrolases"/>
    <property type="match status" value="1"/>
</dbReference>
<evidence type="ECO:0000259" key="6">
    <source>
        <dbReference type="PROSITE" id="PS50893"/>
    </source>
</evidence>
<evidence type="ECO:0000313" key="7">
    <source>
        <dbReference type="EMBL" id="GAB91423.1"/>
    </source>
</evidence>
<dbReference type="PANTHER" id="PTHR43820">
    <property type="entry name" value="HIGH-AFFINITY BRANCHED-CHAIN AMINO ACID TRANSPORT ATP-BINDING PROTEIN LIVF"/>
    <property type="match status" value="1"/>
</dbReference>
<keyword evidence="3" id="KW-0547">Nucleotide-binding</keyword>
<dbReference type="InterPro" id="IPR052156">
    <property type="entry name" value="BCAA_Transport_ATP-bd_LivF"/>
</dbReference>
<dbReference type="STRING" id="1108045.GORHZ_131_00100"/>
<reference evidence="7 8" key="1">
    <citation type="submission" date="2012-08" db="EMBL/GenBank/DDBJ databases">
        <title>Whole genome shotgun sequence of Gordonia rhizosphera NBRC 16068.</title>
        <authorList>
            <person name="Takarada H."/>
            <person name="Isaki S."/>
            <person name="Hosoyama A."/>
            <person name="Tsuchikane K."/>
            <person name="Katsumata H."/>
            <person name="Baba S."/>
            <person name="Ohji S."/>
            <person name="Yamazaki S."/>
            <person name="Fujita N."/>
        </authorList>
    </citation>
    <scope>NUCLEOTIDE SEQUENCE [LARGE SCALE GENOMIC DNA]</scope>
    <source>
        <strain evidence="7 8">NBRC 16068</strain>
    </source>
</reference>
<name>K6V5D3_9ACTN</name>
<dbReference type="InterPro" id="IPR017871">
    <property type="entry name" value="ABC_transporter-like_CS"/>
</dbReference>
<keyword evidence="8" id="KW-1185">Reference proteome</keyword>
<evidence type="ECO:0000256" key="2">
    <source>
        <dbReference type="ARBA" id="ARBA00022448"/>
    </source>
</evidence>
<keyword evidence="4 7" id="KW-0067">ATP-binding</keyword>
<dbReference type="GO" id="GO:0005524">
    <property type="term" value="F:ATP binding"/>
    <property type="evidence" value="ECO:0007669"/>
    <property type="project" value="UniProtKB-KW"/>
</dbReference>
<dbReference type="GO" id="GO:0015658">
    <property type="term" value="F:branched-chain amino acid transmembrane transporter activity"/>
    <property type="evidence" value="ECO:0007669"/>
    <property type="project" value="TreeGrafter"/>
</dbReference>
<protein>
    <submittedName>
        <fullName evidence="7">Putative ABC transporter ATP-binding protein</fullName>
    </submittedName>
</protein>
<dbReference type="PROSITE" id="PS00211">
    <property type="entry name" value="ABC_TRANSPORTER_1"/>
    <property type="match status" value="1"/>
</dbReference>
<evidence type="ECO:0000256" key="4">
    <source>
        <dbReference type="ARBA" id="ARBA00022840"/>
    </source>
</evidence>
<evidence type="ECO:0000256" key="1">
    <source>
        <dbReference type="ARBA" id="ARBA00005417"/>
    </source>
</evidence>
<dbReference type="EMBL" id="BAHC01000131">
    <property type="protein sequence ID" value="GAB91423.1"/>
    <property type="molecule type" value="Genomic_DNA"/>
</dbReference>
<accession>K6V5D3</accession>
<keyword evidence="5" id="KW-0029">Amino-acid transport</keyword>
<dbReference type="Pfam" id="PF00005">
    <property type="entry name" value="ABC_tran"/>
    <property type="match status" value="1"/>
</dbReference>
<dbReference type="SMART" id="SM00382">
    <property type="entry name" value="AAA"/>
    <property type="match status" value="1"/>
</dbReference>
<dbReference type="Proteomes" id="UP000008363">
    <property type="component" value="Unassembled WGS sequence"/>
</dbReference>
<dbReference type="RefSeq" id="WP_006334895.1">
    <property type="nucleotide sequence ID" value="NZ_BAHC01000131.1"/>
</dbReference>
<proteinExistence type="inferred from homology"/>
<feature type="domain" description="ABC transporter" evidence="6">
    <location>
        <begin position="4"/>
        <end position="235"/>
    </location>
</feature>
<comment type="caution">
    <text evidence="7">The sequence shown here is derived from an EMBL/GenBank/DDBJ whole genome shotgun (WGS) entry which is preliminary data.</text>
</comment>
<dbReference type="PROSITE" id="PS50893">
    <property type="entry name" value="ABC_TRANSPORTER_2"/>
    <property type="match status" value="1"/>
</dbReference>
<dbReference type="SUPFAM" id="SSF52540">
    <property type="entry name" value="P-loop containing nucleoside triphosphate hydrolases"/>
    <property type="match status" value="1"/>
</dbReference>
<organism evidence="7 8">
    <name type="scientific">Gordonia rhizosphera NBRC 16068</name>
    <dbReference type="NCBI Taxonomy" id="1108045"/>
    <lineage>
        <taxon>Bacteria</taxon>
        <taxon>Bacillati</taxon>
        <taxon>Actinomycetota</taxon>
        <taxon>Actinomycetes</taxon>
        <taxon>Mycobacteriales</taxon>
        <taxon>Gordoniaceae</taxon>
        <taxon>Gordonia</taxon>
    </lineage>
</organism>
<dbReference type="InterPro" id="IPR027417">
    <property type="entry name" value="P-loop_NTPase"/>
</dbReference>
<dbReference type="GO" id="GO:0016887">
    <property type="term" value="F:ATP hydrolysis activity"/>
    <property type="evidence" value="ECO:0007669"/>
    <property type="project" value="InterPro"/>
</dbReference>
<dbReference type="InterPro" id="IPR003439">
    <property type="entry name" value="ABC_transporter-like_ATP-bd"/>
</dbReference>
<comment type="similarity">
    <text evidence="1">Belongs to the ABC transporter superfamily.</text>
</comment>
<keyword evidence="2" id="KW-0813">Transport</keyword>
<dbReference type="InterPro" id="IPR003593">
    <property type="entry name" value="AAA+_ATPase"/>
</dbReference>
<dbReference type="OrthoDB" id="9776369at2"/>
<dbReference type="eggNOG" id="COG0410">
    <property type="taxonomic scope" value="Bacteria"/>
</dbReference>